<dbReference type="Gene3D" id="3.30.450.20">
    <property type="entry name" value="PAS domain"/>
    <property type="match status" value="3"/>
</dbReference>
<feature type="domain" description="GGDEF" evidence="14">
    <location>
        <begin position="498"/>
        <end position="622"/>
    </location>
</feature>
<comment type="caution">
    <text evidence="15">The sequence shown here is derived from an EMBL/GenBank/DDBJ whole genome shotgun (WGS) entry which is preliminary data.</text>
</comment>
<proteinExistence type="predicted"/>
<evidence type="ECO:0000313" key="15">
    <source>
        <dbReference type="EMBL" id="RJX67434.1"/>
    </source>
</evidence>
<dbReference type="OrthoDB" id="9812260at2"/>
<evidence type="ECO:0000256" key="8">
    <source>
        <dbReference type="ARBA" id="ARBA00022840"/>
    </source>
</evidence>
<evidence type="ECO:0000259" key="12">
    <source>
        <dbReference type="PROSITE" id="PS50112"/>
    </source>
</evidence>
<evidence type="ECO:0000256" key="11">
    <source>
        <dbReference type="SAM" id="Phobius"/>
    </source>
</evidence>
<dbReference type="GO" id="GO:0000160">
    <property type="term" value="P:phosphorelay signal transduction system"/>
    <property type="evidence" value="ECO:0007669"/>
    <property type="project" value="UniProtKB-KW"/>
</dbReference>
<evidence type="ECO:0000256" key="5">
    <source>
        <dbReference type="ARBA" id="ARBA00022679"/>
    </source>
</evidence>
<keyword evidence="16" id="KW-1185">Reference proteome</keyword>
<keyword evidence="11" id="KW-0472">Membrane</keyword>
<dbReference type="Pfam" id="PF21623">
    <property type="entry name" value="HK_sensor_dom_bact"/>
    <property type="match status" value="1"/>
</dbReference>
<dbReference type="PROSITE" id="PS50113">
    <property type="entry name" value="PAC"/>
    <property type="match status" value="1"/>
</dbReference>
<evidence type="ECO:0000256" key="4">
    <source>
        <dbReference type="ARBA" id="ARBA00022553"/>
    </source>
</evidence>
<dbReference type="Gene3D" id="3.30.70.270">
    <property type="match status" value="1"/>
</dbReference>
<dbReference type="GO" id="GO:0043709">
    <property type="term" value="P:cell adhesion involved in single-species biofilm formation"/>
    <property type="evidence" value="ECO:0007669"/>
    <property type="project" value="TreeGrafter"/>
</dbReference>
<protein>
    <recommendedName>
        <fullName evidence="3">diguanylate cyclase</fullName>
        <ecNumber evidence="3">2.7.7.65</ecNumber>
    </recommendedName>
</protein>
<dbReference type="GO" id="GO:0052621">
    <property type="term" value="F:diguanylate cyclase activity"/>
    <property type="evidence" value="ECO:0007669"/>
    <property type="project" value="UniProtKB-EC"/>
</dbReference>
<dbReference type="GO" id="GO:0005886">
    <property type="term" value="C:plasma membrane"/>
    <property type="evidence" value="ECO:0007669"/>
    <property type="project" value="UniProtKB-SubCell"/>
</dbReference>
<comment type="subcellular location">
    <subcellularLocation>
        <location evidence="2">Cell inner membrane</location>
    </subcellularLocation>
</comment>
<comment type="cofactor">
    <cofactor evidence="1">
        <name>Mg(2+)</name>
        <dbReference type="ChEBI" id="CHEBI:18420"/>
    </cofactor>
</comment>
<dbReference type="InterPro" id="IPR029151">
    <property type="entry name" value="Sensor-like_sf"/>
</dbReference>
<dbReference type="NCBIfam" id="TIGR00229">
    <property type="entry name" value="sensory_box"/>
    <property type="match status" value="1"/>
</dbReference>
<dbReference type="EC" id="2.7.7.65" evidence="3"/>
<dbReference type="PROSITE" id="PS50112">
    <property type="entry name" value="PAS"/>
    <property type="match status" value="1"/>
</dbReference>
<evidence type="ECO:0000256" key="6">
    <source>
        <dbReference type="ARBA" id="ARBA00022741"/>
    </source>
</evidence>
<dbReference type="Pfam" id="PF00990">
    <property type="entry name" value="GGDEF"/>
    <property type="match status" value="1"/>
</dbReference>
<organism evidence="15 16">
    <name type="scientific">Vibrio sinensis</name>
    <dbReference type="NCBI Taxonomy" id="2302434"/>
    <lineage>
        <taxon>Bacteria</taxon>
        <taxon>Pseudomonadati</taxon>
        <taxon>Pseudomonadota</taxon>
        <taxon>Gammaproteobacteria</taxon>
        <taxon>Vibrionales</taxon>
        <taxon>Vibrionaceae</taxon>
        <taxon>Vibrio</taxon>
    </lineage>
</organism>
<keyword evidence="5" id="KW-0808">Transferase</keyword>
<evidence type="ECO:0000259" key="13">
    <source>
        <dbReference type="PROSITE" id="PS50113"/>
    </source>
</evidence>
<dbReference type="InterPro" id="IPR035965">
    <property type="entry name" value="PAS-like_dom_sf"/>
</dbReference>
<dbReference type="SUPFAM" id="SSF55785">
    <property type="entry name" value="PYP-like sensor domain (PAS domain)"/>
    <property type="match status" value="1"/>
</dbReference>
<dbReference type="SUPFAM" id="SSF103190">
    <property type="entry name" value="Sensory domain-like"/>
    <property type="match status" value="2"/>
</dbReference>
<dbReference type="Proteomes" id="UP000273252">
    <property type="component" value="Unassembled WGS sequence"/>
</dbReference>
<keyword evidence="7" id="KW-0418">Kinase</keyword>
<dbReference type="InterPro" id="IPR043128">
    <property type="entry name" value="Rev_trsase/Diguanyl_cyclase"/>
</dbReference>
<dbReference type="InterPro" id="IPR048760">
    <property type="entry name" value="VP0354-like_sensor_dom"/>
</dbReference>
<dbReference type="InterPro" id="IPR000700">
    <property type="entry name" value="PAS-assoc_C"/>
</dbReference>
<keyword evidence="6" id="KW-0547">Nucleotide-binding</keyword>
<evidence type="ECO:0000256" key="3">
    <source>
        <dbReference type="ARBA" id="ARBA00012528"/>
    </source>
</evidence>
<dbReference type="PROSITE" id="PS50887">
    <property type="entry name" value="GGDEF"/>
    <property type="match status" value="1"/>
</dbReference>
<keyword evidence="4" id="KW-0597">Phosphoprotein</keyword>
<dbReference type="Gene3D" id="1.20.5.170">
    <property type="match status" value="1"/>
</dbReference>
<dbReference type="CDD" id="cd01949">
    <property type="entry name" value="GGDEF"/>
    <property type="match status" value="1"/>
</dbReference>
<dbReference type="SMART" id="SM00267">
    <property type="entry name" value="GGDEF"/>
    <property type="match status" value="1"/>
</dbReference>
<feature type="transmembrane region" description="Helical" evidence="11">
    <location>
        <begin position="308"/>
        <end position="333"/>
    </location>
</feature>
<dbReference type="PANTHER" id="PTHR45138">
    <property type="entry name" value="REGULATORY COMPONENTS OF SENSORY TRANSDUCTION SYSTEM"/>
    <property type="match status" value="1"/>
</dbReference>
<reference evidence="15 16" key="1">
    <citation type="submission" date="2018-08" db="EMBL/GenBank/DDBJ databases">
        <title>Vibrio isolated from the Eastern China Marginal Seas.</title>
        <authorList>
            <person name="Li Y."/>
        </authorList>
    </citation>
    <scope>NUCLEOTIDE SEQUENCE [LARGE SCALE GENOMIC DNA]</scope>
    <source>
        <strain evidence="15 16">BEI233</strain>
    </source>
</reference>
<dbReference type="GO" id="GO:0005524">
    <property type="term" value="F:ATP binding"/>
    <property type="evidence" value="ECO:0007669"/>
    <property type="project" value="UniProtKB-KW"/>
</dbReference>
<dbReference type="FunFam" id="3.30.70.270:FF:000001">
    <property type="entry name" value="Diguanylate cyclase domain protein"/>
    <property type="match status" value="1"/>
</dbReference>
<keyword evidence="11" id="KW-0812">Transmembrane</keyword>
<dbReference type="InterPro" id="IPR000160">
    <property type="entry name" value="GGDEF_dom"/>
</dbReference>
<accession>A0A3A6QFK5</accession>
<name>A0A3A6QFK5_9VIBR</name>
<dbReference type="PANTHER" id="PTHR45138:SF9">
    <property type="entry name" value="DIGUANYLATE CYCLASE DGCM-RELATED"/>
    <property type="match status" value="1"/>
</dbReference>
<dbReference type="SUPFAM" id="SSF55073">
    <property type="entry name" value="Nucleotide cyclase"/>
    <property type="match status" value="1"/>
</dbReference>
<dbReference type="EMBL" id="QVMU01000023">
    <property type="protein sequence ID" value="RJX67434.1"/>
    <property type="molecule type" value="Genomic_DNA"/>
</dbReference>
<evidence type="ECO:0000256" key="7">
    <source>
        <dbReference type="ARBA" id="ARBA00022777"/>
    </source>
</evidence>
<evidence type="ECO:0000256" key="9">
    <source>
        <dbReference type="ARBA" id="ARBA00023012"/>
    </source>
</evidence>
<keyword evidence="11" id="KW-1133">Transmembrane helix</keyword>
<dbReference type="GO" id="GO:1902201">
    <property type="term" value="P:negative regulation of bacterial-type flagellum-dependent cell motility"/>
    <property type="evidence" value="ECO:0007669"/>
    <property type="project" value="TreeGrafter"/>
</dbReference>
<keyword evidence="8" id="KW-0067">ATP-binding</keyword>
<dbReference type="InterPro" id="IPR050469">
    <property type="entry name" value="Diguanylate_Cyclase"/>
</dbReference>
<dbReference type="GO" id="GO:0016301">
    <property type="term" value="F:kinase activity"/>
    <property type="evidence" value="ECO:0007669"/>
    <property type="project" value="UniProtKB-KW"/>
</dbReference>
<evidence type="ECO:0000313" key="16">
    <source>
        <dbReference type="Proteomes" id="UP000273252"/>
    </source>
</evidence>
<feature type="domain" description="PAC" evidence="13">
    <location>
        <begin position="411"/>
        <end position="464"/>
    </location>
</feature>
<evidence type="ECO:0000256" key="1">
    <source>
        <dbReference type="ARBA" id="ARBA00001946"/>
    </source>
</evidence>
<dbReference type="AlphaFoldDB" id="A0A3A6QFK5"/>
<comment type="catalytic activity">
    <reaction evidence="10">
        <text>2 GTP = 3',3'-c-di-GMP + 2 diphosphate</text>
        <dbReference type="Rhea" id="RHEA:24898"/>
        <dbReference type="ChEBI" id="CHEBI:33019"/>
        <dbReference type="ChEBI" id="CHEBI:37565"/>
        <dbReference type="ChEBI" id="CHEBI:58805"/>
        <dbReference type="EC" id="2.7.7.65"/>
    </reaction>
</comment>
<sequence length="624" mass="71554">MRRNNGFFFLITTTLIFISLISAHYLNKRHQLINANITQTANDALHQLTYSEYEYDGARTQLASIVELLSQGLNLYEYVLNPTEPNQHLVERGWASVARNQKWYTQIRFINTQGKEAIQLDYSRADGSVESNHHYQDISDRAFFKYAETLKEGEVGHWSIDLEMENGQYTIPYRPALRIISPVTTKGKRYGYLVLNVDVEYLVSRLNFAATDEFAPEFINENGFYLLSSVSNKIFGHLLEERKAFNFKSLYPDAWLVMESKKNGFVLDQGNLFVFNKVSIAPNQYIYMVVHIDPESLYQRSQASVNDLFLEGLFFILLVLTFTIPITVAMFYYRKRSSESQLARAALSGMSAVLISDREHLAIKINDEFTKLTGLNFEQVEFKDAIRNLLGSAHDDIYQQMLKIVMEQGVWEGEISFTPLEKTEQVTAIMRVQSVCTHASKVSYYISSIVDITERKALEHQLRRLSEKDALTNLWNRRKFEAELSNSAKQVERYPNAIHGCLALLDIDHFKRVNDELGHDEGDRVISVVGKSLLLLLRETDFIARIGGEEFAILMPHTPLSEAKLALNRLREGIELDDNIPITVSIGLTKLSADTKHCYKVADNALYQSKSQGRNRISVWDEEQ</sequence>
<keyword evidence="9" id="KW-0902">Two-component regulatory system</keyword>
<gene>
    <name evidence="15" type="ORF">DZ860_18650</name>
</gene>
<evidence type="ECO:0000259" key="14">
    <source>
        <dbReference type="PROSITE" id="PS50887"/>
    </source>
</evidence>
<evidence type="ECO:0000256" key="2">
    <source>
        <dbReference type="ARBA" id="ARBA00004533"/>
    </source>
</evidence>
<dbReference type="InterPro" id="IPR029787">
    <property type="entry name" value="Nucleotide_cyclase"/>
</dbReference>
<feature type="domain" description="PAS" evidence="12">
    <location>
        <begin position="338"/>
        <end position="409"/>
    </location>
</feature>
<dbReference type="NCBIfam" id="TIGR00254">
    <property type="entry name" value="GGDEF"/>
    <property type="match status" value="1"/>
</dbReference>
<dbReference type="InterPro" id="IPR000014">
    <property type="entry name" value="PAS"/>
</dbReference>
<evidence type="ECO:0000256" key="10">
    <source>
        <dbReference type="ARBA" id="ARBA00034247"/>
    </source>
</evidence>